<sequence>MQLGARAYVAMGRARNGYTGTFAPEATLMYSLVYSCEAEQYAYQHVTTCDRQLSPVSSRPGWKENYYIYYNTYVDNLGALTAAISKWQTQLAYNGLPQDLIFRMSMRQARTKIVRKMTKMIWAKNQYVGCATQNCGSFYFTSCLYKDFVNTIDESIYTAGSACSECPAGQDECLAASGLCPW</sequence>
<proteinExistence type="predicted"/>
<accession>A0A2G9UC51</accession>
<dbReference type="Proteomes" id="UP000230423">
    <property type="component" value="Unassembled WGS sequence"/>
</dbReference>
<dbReference type="InterPro" id="IPR014044">
    <property type="entry name" value="CAP_dom"/>
</dbReference>
<dbReference type="OrthoDB" id="5858525at2759"/>
<dbReference type="SMART" id="SM00198">
    <property type="entry name" value="SCP"/>
    <property type="match status" value="1"/>
</dbReference>
<protein>
    <submittedName>
        <fullName evidence="2">SCP-like protein</fullName>
    </submittedName>
</protein>
<dbReference type="Pfam" id="PF00188">
    <property type="entry name" value="CAP"/>
    <property type="match status" value="1"/>
</dbReference>
<reference evidence="2 3" key="1">
    <citation type="submission" date="2015-09" db="EMBL/GenBank/DDBJ databases">
        <title>Draft genome of the parasitic nematode Teladorsagia circumcincta isolate WARC Sus (inbred).</title>
        <authorList>
            <person name="Mitreva M."/>
        </authorList>
    </citation>
    <scope>NUCLEOTIDE SEQUENCE [LARGE SCALE GENOMIC DNA]</scope>
    <source>
        <strain evidence="2 3">S</strain>
    </source>
</reference>
<feature type="domain" description="SCP" evidence="1">
    <location>
        <begin position="3"/>
        <end position="153"/>
    </location>
</feature>
<dbReference type="EMBL" id="KZ347399">
    <property type="protein sequence ID" value="PIO67805.1"/>
    <property type="molecule type" value="Genomic_DNA"/>
</dbReference>
<name>A0A2G9UC51_TELCI</name>
<dbReference type="Gene3D" id="3.40.33.10">
    <property type="entry name" value="CAP"/>
    <property type="match status" value="1"/>
</dbReference>
<evidence type="ECO:0000313" key="3">
    <source>
        <dbReference type="Proteomes" id="UP000230423"/>
    </source>
</evidence>
<dbReference type="SUPFAM" id="SSF55797">
    <property type="entry name" value="PR-1-like"/>
    <property type="match status" value="1"/>
</dbReference>
<keyword evidence="3" id="KW-1185">Reference proteome</keyword>
<dbReference type="AlphaFoldDB" id="A0A2G9UC51"/>
<evidence type="ECO:0000313" key="2">
    <source>
        <dbReference type="EMBL" id="PIO67805.1"/>
    </source>
</evidence>
<dbReference type="InterPro" id="IPR035940">
    <property type="entry name" value="CAP_sf"/>
</dbReference>
<dbReference type="CDD" id="cd05380">
    <property type="entry name" value="CAP_euk"/>
    <property type="match status" value="1"/>
</dbReference>
<organism evidence="2 3">
    <name type="scientific">Teladorsagia circumcincta</name>
    <name type="common">Brown stomach worm</name>
    <name type="synonym">Ostertagia circumcincta</name>
    <dbReference type="NCBI Taxonomy" id="45464"/>
    <lineage>
        <taxon>Eukaryota</taxon>
        <taxon>Metazoa</taxon>
        <taxon>Ecdysozoa</taxon>
        <taxon>Nematoda</taxon>
        <taxon>Chromadorea</taxon>
        <taxon>Rhabditida</taxon>
        <taxon>Rhabditina</taxon>
        <taxon>Rhabditomorpha</taxon>
        <taxon>Strongyloidea</taxon>
        <taxon>Trichostrongylidae</taxon>
        <taxon>Teladorsagia</taxon>
    </lineage>
</organism>
<gene>
    <name evidence="2" type="ORF">TELCIR_10434</name>
</gene>
<evidence type="ECO:0000259" key="1">
    <source>
        <dbReference type="SMART" id="SM00198"/>
    </source>
</evidence>